<evidence type="ECO:0000313" key="1">
    <source>
        <dbReference type="EMBL" id="RKT45735.1"/>
    </source>
</evidence>
<accession>A0A495VBA9</accession>
<protein>
    <submittedName>
        <fullName evidence="1">Uncharacterized protein</fullName>
    </submittedName>
</protein>
<sequence>MTVGLNRMLGAICATLYLRGERCRQANVLGNIIRFKHSIAYVNCFVSEVAQTMEYFQLRAINDFFSIEGFA</sequence>
<dbReference type="Proteomes" id="UP000274556">
    <property type="component" value="Unassembled WGS sequence"/>
</dbReference>
<gene>
    <name evidence="1" type="ORF">BDD21_3207</name>
</gene>
<dbReference type="AlphaFoldDB" id="A0A495VBA9"/>
<comment type="caution">
    <text evidence="1">The sequence shown here is derived from an EMBL/GenBank/DDBJ whole genome shotgun (WGS) entry which is preliminary data.</text>
</comment>
<dbReference type="EMBL" id="RBXL01000001">
    <property type="protein sequence ID" value="RKT45735.1"/>
    <property type="molecule type" value="Genomic_DNA"/>
</dbReference>
<name>A0A495VBA9_9GAMM</name>
<evidence type="ECO:0000313" key="2">
    <source>
        <dbReference type="Proteomes" id="UP000274556"/>
    </source>
</evidence>
<reference evidence="1 2" key="1">
    <citation type="submission" date="2018-10" db="EMBL/GenBank/DDBJ databases">
        <title>Genomic Encyclopedia of Archaeal and Bacterial Type Strains, Phase II (KMG-II): from individual species to whole genera.</title>
        <authorList>
            <person name="Goeker M."/>
        </authorList>
    </citation>
    <scope>NUCLEOTIDE SEQUENCE [LARGE SCALE GENOMIC DNA]</scope>
    <source>
        <strain evidence="1 2">DSM 235</strain>
    </source>
</reference>
<keyword evidence="2" id="KW-1185">Reference proteome</keyword>
<organism evidence="1 2">
    <name type="scientific">Thiocapsa rosea</name>
    <dbReference type="NCBI Taxonomy" id="69360"/>
    <lineage>
        <taxon>Bacteria</taxon>
        <taxon>Pseudomonadati</taxon>
        <taxon>Pseudomonadota</taxon>
        <taxon>Gammaproteobacteria</taxon>
        <taxon>Chromatiales</taxon>
        <taxon>Chromatiaceae</taxon>
        <taxon>Thiocapsa</taxon>
    </lineage>
</organism>
<proteinExistence type="predicted"/>